<feature type="compositionally biased region" description="Polar residues" evidence="1">
    <location>
        <begin position="1"/>
        <end position="11"/>
    </location>
</feature>
<organism evidence="2 3">
    <name type="scientific">Penicillium angulare</name>
    <dbReference type="NCBI Taxonomy" id="116970"/>
    <lineage>
        <taxon>Eukaryota</taxon>
        <taxon>Fungi</taxon>
        <taxon>Dikarya</taxon>
        <taxon>Ascomycota</taxon>
        <taxon>Pezizomycotina</taxon>
        <taxon>Eurotiomycetes</taxon>
        <taxon>Eurotiomycetidae</taxon>
        <taxon>Eurotiales</taxon>
        <taxon>Aspergillaceae</taxon>
        <taxon>Penicillium</taxon>
    </lineage>
</organism>
<accession>A0A9W9FBP5</accession>
<feature type="region of interest" description="Disordered" evidence="1">
    <location>
        <begin position="1"/>
        <end position="23"/>
    </location>
</feature>
<evidence type="ECO:0000256" key="1">
    <source>
        <dbReference type="SAM" id="MobiDB-lite"/>
    </source>
</evidence>
<reference evidence="2" key="2">
    <citation type="journal article" date="2023" name="IMA Fungus">
        <title>Comparative genomic study of the Penicillium genus elucidates a diverse pangenome and 15 lateral gene transfer events.</title>
        <authorList>
            <person name="Petersen C."/>
            <person name="Sorensen T."/>
            <person name="Nielsen M.R."/>
            <person name="Sondergaard T.E."/>
            <person name="Sorensen J.L."/>
            <person name="Fitzpatrick D.A."/>
            <person name="Frisvad J.C."/>
            <person name="Nielsen K.L."/>
        </authorList>
    </citation>
    <scope>NUCLEOTIDE SEQUENCE</scope>
    <source>
        <strain evidence="2">IBT 30069</strain>
    </source>
</reference>
<gene>
    <name evidence="2" type="ORF">N7456_007887</name>
</gene>
<dbReference type="EMBL" id="JAPQKH010000005">
    <property type="protein sequence ID" value="KAJ5097166.1"/>
    <property type="molecule type" value="Genomic_DNA"/>
</dbReference>
<dbReference type="OrthoDB" id="5393654at2759"/>
<evidence type="ECO:0000313" key="3">
    <source>
        <dbReference type="Proteomes" id="UP001149165"/>
    </source>
</evidence>
<evidence type="ECO:0000313" key="2">
    <source>
        <dbReference type="EMBL" id="KAJ5097166.1"/>
    </source>
</evidence>
<protein>
    <submittedName>
        <fullName evidence="2">Uncharacterized protein</fullName>
    </submittedName>
</protein>
<proteinExistence type="predicted"/>
<dbReference type="Proteomes" id="UP001149165">
    <property type="component" value="Unassembled WGS sequence"/>
</dbReference>
<comment type="caution">
    <text evidence="2">The sequence shown here is derived from an EMBL/GenBank/DDBJ whole genome shotgun (WGS) entry which is preliminary data.</text>
</comment>
<dbReference type="AlphaFoldDB" id="A0A9W9FBP5"/>
<reference evidence="2" key="1">
    <citation type="submission" date="2022-11" db="EMBL/GenBank/DDBJ databases">
        <authorList>
            <person name="Petersen C."/>
        </authorList>
    </citation>
    <scope>NUCLEOTIDE SEQUENCE</scope>
    <source>
        <strain evidence="2">IBT 30069</strain>
    </source>
</reference>
<keyword evidence="3" id="KW-1185">Reference proteome</keyword>
<sequence length="265" mass="31050">MKQTTRSTSQVPKATTKPPPTEKIRIGDTEYLIEEIQRIPYFASLIRFHESSRSSIPPHVHIPYLPIITNSIKNGLHTLFENMPSKLKDYRILCETLNFLCVDVAHNRTLQDISHDFQSKKVSRKNKARKNHKHELIARDSAFQLLYLFLQGEFNSDSEINNSDTAYNSTMFIVSHPGLFCAQTRKMVRLAYEDRFYVTVNQLHALNNWDRKNGKLNALSYSNKEWDAIMVEASRYERRFREQTCPRSLGIGWWAISGHFDLWRR</sequence>
<name>A0A9W9FBP5_9EURO</name>